<dbReference type="EMBL" id="PKSG01000020">
    <property type="protein sequence ID" value="POR39652.1"/>
    <property type="molecule type" value="Genomic_DNA"/>
</dbReference>
<dbReference type="Pfam" id="PF01470">
    <property type="entry name" value="Peptidase_C15"/>
    <property type="match status" value="1"/>
</dbReference>
<dbReference type="SUPFAM" id="SSF53182">
    <property type="entry name" value="Pyrrolidone carboxyl peptidase (pyroglutamate aminopeptidase)"/>
    <property type="match status" value="1"/>
</dbReference>
<evidence type="ECO:0000313" key="6">
    <source>
        <dbReference type="EMBL" id="POR39652.1"/>
    </source>
</evidence>
<proteinExistence type="inferred from homology"/>
<sequence length="245" mass="27665">MGSHARDPNELTVLVTGFGPFRDQYPVNPSWEIAKGLPPHLPALRAKDASSRQAADTPPVRILVHPEPVRVSYKVVRALVPSLWETYQGRKVDVVIHMGMAGPRPFYQIERRGHRTGYKSLDVDGERLEDEDDGCRGEGWIWHGMPDEIETDLDLQDVLERWQGHSAKDMDLRISEDAGRYLCDFIYYSSLSTLLKERRPRRVVFLHVPCDASDRCVAQGRELALNLIRAIAESETAKKQAAAPA</sequence>
<dbReference type="STRING" id="94208.A0A2S4LB43"/>
<keyword evidence="3" id="KW-0645">Protease</keyword>
<dbReference type="InterPro" id="IPR016125">
    <property type="entry name" value="Peptidase_C15-like"/>
</dbReference>
<dbReference type="OrthoDB" id="407146at2759"/>
<dbReference type="CDD" id="cd00501">
    <property type="entry name" value="Peptidase_C15"/>
    <property type="match status" value="1"/>
</dbReference>
<dbReference type="InterPro" id="IPR000816">
    <property type="entry name" value="Peptidase_C15"/>
</dbReference>
<keyword evidence="7" id="KW-1185">Reference proteome</keyword>
<evidence type="ECO:0000256" key="1">
    <source>
        <dbReference type="ARBA" id="ARBA00006641"/>
    </source>
</evidence>
<dbReference type="AlphaFoldDB" id="A0A2S4LB43"/>
<evidence type="ECO:0000256" key="4">
    <source>
        <dbReference type="ARBA" id="ARBA00022801"/>
    </source>
</evidence>
<dbReference type="GO" id="GO:0005829">
    <property type="term" value="C:cytosol"/>
    <property type="evidence" value="ECO:0007669"/>
    <property type="project" value="InterPro"/>
</dbReference>
<evidence type="ECO:0000256" key="5">
    <source>
        <dbReference type="ARBA" id="ARBA00022807"/>
    </source>
</evidence>
<evidence type="ECO:0000256" key="2">
    <source>
        <dbReference type="ARBA" id="ARBA00022490"/>
    </source>
</evidence>
<organism evidence="6 7">
    <name type="scientific">Tolypocladium paradoxum</name>
    <dbReference type="NCBI Taxonomy" id="94208"/>
    <lineage>
        <taxon>Eukaryota</taxon>
        <taxon>Fungi</taxon>
        <taxon>Dikarya</taxon>
        <taxon>Ascomycota</taxon>
        <taxon>Pezizomycotina</taxon>
        <taxon>Sordariomycetes</taxon>
        <taxon>Hypocreomycetidae</taxon>
        <taxon>Hypocreales</taxon>
        <taxon>Ophiocordycipitaceae</taxon>
        <taxon>Tolypocladium</taxon>
    </lineage>
</organism>
<dbReference type="GO" id="GO:0016920">
    <property type="term" value="F:pyroglutamyl-peptidase activity"/>
    <property type="evidence" value="ECO:0007669"/>
    <property type="project" value="InterPro"/>
</dbReference>
<accession>A0A2S4LB43</accession>
<name>A0A2S4LB43_9HYPO</name>
<protein>
    <submittedName>
        <fullName evidence="6">Pyroglutamyl-peptidase 1</fullName>
    </submittedName>
</protein>
<keyword evidence="5" id="KW-0788">Thiol protease</keyword>
<dbReference type="Proteomes" id="UP000237481">
    <property type="component" value="Unassembled WGS sequence"/>
</dbReference>
<comment type="caution">
    <text evidence="6">The sequence shown here is derived from an EMBL/GenBank/DDBJ whole genome shotgun (WGS) entry which is preliminary data.</text>
</comment>
<dbReference type="InterPro" id="IPR036440">
    <property type="entry name" value="Peptidase_C15-like_sf"/>
</dbReference>
<keyword evidence="4" id="KW-0378">Hydrolase</keyword>
<keyword evidence="2" id="KW-0963">Cytoplasm</keyword>
<gene>
    <name evidence="6" type="ORF">TPAR_00164</name>
</gene>
<dbReference type="Gene3D" id="3.40.630.20">
    <property type="entry name" value="Peptidase C15, pyroglutamyl peptidase I-like"/>
    <property type="match status" value="1"/>
</dbReference>
<evidence type="ECO:0000313" key="7">
    <source>
        <dbReference type="Proteomes" id="UP000237481"/>
    </source>
</evidence>
<evidence type="ECO:0000256" key="3">
    <source>
        <dbReference type="ARBA" id="ARBA00022670"/>
    </source>
</evidence>
<dbReference type="PANTHER" id="PTHR23402">
    <property type="entry name" value="PROTEASE FAMILY C15 PYROGLUTAMYL-PEPTIDASE I-RELATED"/>
    <property type="match status" value="1"/>
</dbReference>
<dbReference type="GO" id="GO:0006508">
    <property type="term" value="P:proteolysis"/>
    <property type="evidence" value="ECO:0007669"/>
    <property type="project" value="UniProtKB-KW"/>
</dbReference>
<dbReference type="PANTHER" id="PTHR23402:SF1">
    <property type="entry name" value="PYROGLUTAMYL-PEPTIDASE I"/>
    <property type="match status" value="1"/>
</dbReference>
<reference evidence="6 7" key="1">
    <citation type="submission" date="2018-01" db="EMBL/GenBank/DDBJ databases">
        <title>Harnessing the power of phylogenomics to disentangle the directionality and signatures of interkingdom host jumping in the parasitic fungal genus Tolypocladium.</title>
        <authorList>
            <person name="Quandt C.A."/>
            <person name="Patterson W."/>
            <person name="Spatafora J.W."/>
        </authorList>
    </citation>
    <scope>NUCLEOTIDE SEQUENCE [LARGE SCALE GENOMIC DNA]</scope>
    <source>
        <strain evidence="6 7">NRBC 100945</strain>
    </source>
</reference>
<comment type="similarity">
    <text evidence="1">Belongs to the peptidase C15 family.</text>
</comment>